<keyword evidence="2" id="KW-1185">Reference proteome</keyword>
<name>A0A9P6NW45_9BASI</name>
<dbReference type="Proteomes" id="UP000886653">
    <property type="component" value="Unassembled WGS sequence"/>
</dbReference>
<organism evidence="1 2">
    <name type="scientific">Cronartium quercuum f. sp. fusiforme G11</name>
    <dbReference type="NCBI Taxonomy" id="708437"/>
    <lineage>
        <taxon>Eukaryota</taxon>
        <taxon>Fungi</taxon>
        <taxon>Dikarya</taxon>
        <taxon>Basidiomycota</taxon>
        <taxon>Pucciniomycotina</taxon>
        <taxon>Pucciniomycetes</taxon>
        <taxon>Pucciniales</taxon>
        <taxon>Coleosporiaceae</taxon>
        <taxon>Cronartium</taxon>
    </lineage>
</organism>
<evidence type="ECO:0008006" key="3">
    <source>
        <dbReference type="Google" id="ProtNLM"/>
    </source>
</evidence>
<dbReference type="PANTHER" id="PTHR46564">
    <property type="entry name" value="TRANSPOSASE"/>
    <property type="match status" value="1"/>
</dbReference>
<evidence type="ECO:0000313" key="1">
    <source>
        <dbReference type="EMBL" id="KAG0150601.1"/>
    </source>
</evidence>
<reference evidence="1" key="1">
    <citation type="submission" date="2013-11" db="EMBL/GenBank/DDBJ databases">
        <title>Genome sequence of the fusiform rust pathogen reveals effectors for host alternation and coevolution with pine.</title>
        <authorList>
            <consortium name="DOE Joint Genome Institute"/>
            <person name="Smith K."/>
            <person name="Pendleton A."/>
            <person name="Kubisiak T."/>
            <person name="Anderson C."/>
            <person name="Salamov A."/>
            <person name="Aerts A."/>
            <person name="Riley R."/>
            <person name="Clum A."/>
            <person name="Lindquist E."/>
            <person name="Ence D."/>
            <person name="Campbell M."/>
            <person name="Kronenberg Z."/>
            <person name="Feau N."/>
            <person name="Dhillon B."/>
            <person name="Hamelin R."/>
            <person name="Burleigh J."/>
            <person name="Smith J."/>
            <person name="Yandell M."/>
            <person name="Nelson C."/>
            <person name="Grigoriev I."/>
            <person name="Davis J."/>
        </authorList>
    </citation>
    <scope>NUCLEOTIDE SEQUENCE</scope>
    <source>
        <strain evidence="1">G11</strain>
    </source>
</reference>
<dbReference type="AlphaFoldDB" id="A0A9P6NW45"/>
<evidence type="ECO:0000313" key="2">
    <source>
        <dbReference type="Proteomes" id="UP000886653"/>
    </source>
</evidence>
<sequence>MVSYSADIKNLAVQMYHDSKTLQYINKTLQRQISLRSLQRWMANYRQYQSAVRDPATYGHRGRLHVFQGLTLNLLADMVNQSPLIYLDKLQCKSFDLTSIWAPKSTYSWVIHCQLGMLLLVSHALDQHQCPIA</sequence>
<gene>
    <name evidence="1" type="ORF">CROQUDRAFT_652199</name>
</gene>
<proteinExistence type="predicted"/>
<protein>
    <recommendedName>
        <fullName evidence="3">Transposase</fullName>
    </recommendedName>
</protein>
<accession>A0A9P6NW45</accession>
<dbReference type="EMBL" id="MU167218">
    <property type="protein sequence ID" value="KAG0150601.1"/>
    <property type="molecule type" value="Genomic_DNA"/>
</dbReference>
<comment type="caution">
    <text evidence="1">The sequence shown here is derived from an EMBL/GenBank/DDBJ whole genome shotgun (WGS) entry which is preliminary data.</text>
</comment>
<dbReference type="PANTHER" id="PTHR46564:SF1">
    <property type="entry name" value="TRANSPOSASE"/>
    <property type="match status" value="1"/>
</dbReference>